<dbReference type="AlphaFoldDB" id="A0A0S4UES6"/>
<dbReference type="EMBL" id="LN899821">
    <property type="protein sequence ID" value="CUV20640.1"/>
    <property type="molecule type" value="Genomic_DNA"/>
</dbReference>
<reference evidence="1" key="1">
    <citation type="submission" date="2015-10" db="EMBL/GenBank/DDBJ databases">
        <authorList>
            <person name="Gilbert D.G."/>
        </authorList>
    </citation>
    <scope>NUCLEOTIDE SEQUENCE</scope>
    <source>
        <strain evidence="1">Phyl III-seqv23</strain>
    </source>
</reference>
<protein>
    <submittedName>
        <fullName evidence="1">Avirulence D protein</fullName>
    </submittedName>
</protein>
<proteinExistence type="predicted"/>
<dbReference type="InterPro" id="IPR008799">
    <property type="entry name" value="Pseudomon_AvrD"/>
</dbReference>
<gene>
    <name evidence="1" type="ORF">PSS4_v1_1600031</name>
</gene>
<organism evidence="1">
    <name type="scientific">Ralstonia solanacearum</name>
    <name type="common">Pseudomonas solanacearum</name>
    <dbReference type="NCBI Taxonomy" id="305"/>
    <lineage>
        <taxon>Bacteria</taxon>
        <taxon>Pseudomonadati</taxon>
        <taxon>Pseudomonadota</taxon>
        <taxon>Betaproteobacteria</taxon>
        <taxon>Burkholderiales</taxon>
        <taxon>Burkholderiaceae</taxon>
        <taxon>Ralstonia</taxon>
        <taxon>Ralstonia solanacearum species complex</taxon>
    </lineage>
</organism>
<dbReference type="Pfam" id="PF05655">
    <property type="entry name" value="AvrD"/>
    <property type="match status" value="2"/>
</dbReference>
<accession>A0A0S4UES6</accession>
<evidence type="ECO:0000313" key="1">
    <source>
        <dbReference type="EMBL" id="CUV20640.1"/>
    </source>
</evidence>
<sequence>MAILFKPSLAKTCEASIPARRIDMALSYYDSIDDLLGRRETRYFGNGYINTTRSVFDFECIETDTGLQFSCVAALELPSLWSAKGDSKQKPHLSSIDVIELATECTRRVFHQVFGGREFSLESIRKLLVGAGSEPVEEALDAISITGVASRLPDGAYHLRAQISSMSVDVTFSAREEGTPRMTGENRNPISIENVTLNRNALTASAIVLPFQESHDNSWSLSDCFASVAQVGQALLYNLDGIVREASNTLWMRKISMTLFSGIPECNMPQPLYVRLDNSKKLKFGNDYWRSADVFCIFCNTNIVCRVAHKL</sequence>
<name>A0A0S4UES6_RALSL</name>